<reference evidence="8" key="2">
    <citation type="submission" date="2020-09" db="EMBL/GenBank/DDBJ databases">
        <authorList>
            <person name="Sun Q."/>
            <person name="Zhou Y."/>
        </authorList>
    </citation>
    <scope>NUCLEOTIDE SEQUENCE</scope>
    <source>
        <strain evidence="8">CGMCC 1.12214</strain>
    </source>
</reference>
<keyword evidence="9" id="KW-1185">Reference proteome</keyword>
<feature type="transmembrane region" description="Helical" evidence="7">
    <location>
        <begin position="109"/>
        <end position="130"/>
    </location>
</feature>
<comment type="subcellular location">
    <subcellularLocation>
        <location evidence="1">Cell membrane</location>
        <topology evidence="1">Multi-pass membrane protein</topology>
    </subcellularLocation>
</comment>
<evidence type="ECO:0000256" key="6">
    <source>
        <dbReference type="ARBA" id="ARBA00023136"/>
    </source>
</evidence>
<reference evidence="8" key="1">
    <citation type="journal article" date="2014" name="Int. J. Syst. Evol. Microbiol.">
        <title>Complete genome sequence of Corynebacterium casei LMG S-19264T (=DSM 44701T), isolated from a smear-ripened cheese.</title>
        <authorList>
            <consortium name="US DOE Joint Genome Institute (JGI-PGF)"/>
            <person name="Walter F."/>
            <person name="Albersmeier A."/>
            <person name="Kalinowski J."/>
            <person name="Ruckert C."/>
        </authorList>
    </citation>
    <scope>NUCLEOTIDE SEQUENCE</scope>
    <source>
        <strain evidence="8">CGMCC 1.12214</strain>
    </source>
</reference>
<evidence type="ECO:0000256" key="7">
    <source>
        <dbReference type="SAM" id="Phobius"/>
    </source>
</evidence>
<evidence type="ECO:0000256" key="4">
    <source>
        <dbReference type="ARBA" id="ARBA00022692"/>
    </source>
</evidence>
<feature type="transmembrane region" description="Helical" evidence="7">
    <location>
        <begin position="79"/>
        <end position="97"/>
    </location>
</feature>
<evidence type="ECO:0000313" key="9">
    <source>
        <dbReference type="Proteomes" id="UP000603912"/>
    </source>
</evidence>
<accession>A0A917I4L6</accession>
<evidence type="ECO:0000256" key="3">
    <source>
        <dbReference type="ARBA" id="ARBA00022475"/>
    </source>
</evidence>
<dbReference type="EMBL" id="BMES01000001">
    <property type="protein sequence ID" value="GGH09071.1"/>
    <property type="molecule type" value="Genomic_DNA"/>
</dbReference>
<dbReference type="Proteomes" id="UP000603912">
    <property type="component" value="Unassembled WGS sequence"/>
</dbReference>
<evidence type="ECO:0008006" key="10">
    <source>
        <dbReference type="Google" id="ProtNLM"/>
    </source>
</evidence>
<gene>
    <name evidence="8" type="ORF">GCM10007036_04910</name>
</gene>
<dbReference type="RefSeq" id="WP_188516139.1">
    <property type="nucleotide sequence ID" value="NZ_BMES01000001.1"/>
</dbReference>
<protein>
    <recommendedName>
        <fullName evidence="10">DoxX family protein</fullName>
    </recommendedName>
</protein>
<proteinExistence type="inferred from homology"/>
<comment type="caution">
    <text evidence="8">The sequence shown here is derived from an EMBL/GenBank/DDBJ whole genome shotgun (WGS) entry which is preliminary data.</text>
</comment>
<dbReference type="PANTHER" id="PTHR33452">
    <property type="entry name" value="OXIDOREDUCTASE CATD-RELATED"/>
    <property type="match status" value="1"/>
</dbReference>
<dbReference type="Pfam" id="PF07681">
    <property type="entry name" value="DoxX"/>
    <property type="match status" value="1"/>
</dbReference>
<feature type="transmembrane region" description="Helical" evidence="7">
    <location>
        <begin position="12"/>
        <end position="32"/>
    </location>
</feature>
<sequence length="138" mass="14878">MAFTTRNSLSALNAWAPRMLSVLRIMTGLLFLEHGTQKLLGFPASGKPGPELFSLSWTSGLLELVGGVFIVLGLFTRPVAFLLAGEMAVAYFMAHAPRGFFPVNNGGDAAILYCFVFLYLMVAGAGPWSVDARRAGKY</sequence>
<dbReference type="GO" id="GO:0005886">
    <property type="term" value="C:plasma membrane"/>
    <property type="evidence" value="ECO:0007669"/>
    <property type="project" value="UniProtKB-SubCell"/>
</dbReference>
<organism evidence="8 9">
    <name type="scientific">Alsobacter metallidurans</name>
    <dbReference type="NCBI Taxonomy" id="340221"/>
    <lineage>
        <taxon>Bacteria</taxon>
        <taxon>Pseudomonadati</taxon>
        <taxon>Pseudomonadota</taxon>
        <taxon>Alphaproteobacteria</taxon>
        <taxon>Hyphomicrobiales</taxon>
        <taxon>Alsobacteraceae</taxon>
        <taxon>Alsobacter</taxon>
    </lineage>
</organism>
<evidence type="ECO:0000256" key="1">
    <source>
        <dbReference type="ARBA" id="ARBA00004651"/>
    </source>
</evidence>
<name>A0A917I4L6_9HYPH</name>
<keyword evidence="3" id="KW-1003">Cell membrane</keyword>
<keyword evidence="6 7" id="KW-0472">Membrane</keyword>
<keyword evidence="4 7" id="KW-0812">Transmembrane</keyword>
<keyword evidence="5 7" id="KW-1133">Transmembrane helix</keyword>
<dbReference type="AlphaFoldDB" id="A0A917I4L6"/>
<comment type="similarity">
    <text evidence="2">Belongs to the DoxX family.</text>
</comment>
<evidence type="ECO:0000313" key="8">
    <source>
        <dbReference type="EMBL" id="GGH09071.1"/>
    </source>
</evidence>
<evidence type="ECO:0000256" key="5">
    <source>
        <dbReference type="ARBA" id="ARBA00022989"/>
    </source>
</evidence>
<dbReference type="PANTHER" id="PTHR33452:SF4">
    <property type="entry name" value="BLL4328 PROTEIN"/>
    <property type="match status" value="1"/>
</dbReference>
<dbReference type="InterPro" id="IPR032808">
    <property type="entry name" value="DoxX"/>
</dbReference>
<feature type="transmembrane region" description="Helical" evidence="7">
    <location>
        <begin position="52"/>
        <end position="72"/>
    </location>
</feature>
<evidence type="ECO:0000256" key="2">
    <source>
        <dbReference type="ARBA" id="ARBA00006679"/>
    </source>
</evidence>
<dbReference type="InterPro" id="IPR051907">
    <property type="entry name" value="DoxX-like_oxidoreductase"/>
</dbReference>